<feature type="compositionally biased region" description="Low complexity" evidence="6">
    <location>
        <begin position="80"/>
        <end position="103"/>
    </location>
</feature>
<proteinExistence type="predicted"/>
<keyword evidence="8" id="KW-1185">Reference proteome</keyword>
<name>A0A6P4Z056_BRABE</name>
<dbReference type="InterPro" id="IPR001881">
    <property type="entry name" value="EGF-like_Ca-bd_dom"/>
</dbReference>
<dbReference type="Proteomes" id="UP000515135">
    <property type="component" value="Unplaced"/>
</dbReference>
<dbReference type="InterPro" id="IPR024731">
    <property type="entry name" value="NELL2-like_EGF"/>
</dbReference>
<evidence type="ECO:0000313" key="9">
    <source>
        <dbReference type="RefSeq" id="XP_019624462.1"/>
    </source>
</evidence>
<dbReference type="SUPFAM" id="SSF57196">
    <property type="entry name" value="EGF/Laminin"/>
    <property type="match status" value="1"/>
</dbReference>
<dbReference type="PROSITE" id="PS50026">
    <property type="entry name" value="EGF_3"/>
    <property type="match status" value="1"/>
</dbReference>
<evidence type="ECO:0000256" key="2">
    <source>
        <dbReference type="ARBA" id="ARBA00022729"/>
    </source>
</evidence>
<accession>A0A6P4Z056</accession>
<dbReference type="PROSITE" id="PS00010">
    <property type="entry name" value="ASX_HYDROXYL"/>
    <property type="match status" value="1"/>
</dbReference>
<sequence>MRSGGCIDDDECSNKDTCSENAYCVNLPGTYQCVCLEGFTGNGTTCTEIVTTTTPASLSTVETTTTTTEMNTTPVPPTPSTSSMESSTSAAADSTTSVKTTTRTTEKGDDMGTEPLSESSTPAESTISTLADLQYDRDNPASVLDLLLPHSERTDDGSSKDGTVESTTCTDAMTALARLSRTSGVKDSTDTMANLLDTVITLCGTLPLDAQAEGGNVVGAMTDSIKQSVLRGASMEELTPTASARFGNEWVEIGFRLISGMRSEMPWMVARNVYCIIMV</sequence>
<comment type="caution">
    <text evidence="5">Lacks conserved residue(s) required for the propagation of feature annotation.</text>
</comment>
<feature type="domain" description="EGF-like" evidence="7">
    <location>
        <begin position="8"/>
        <end position="47"/>
    </location>
</feature>
<dbReference type="KEGG" id="bbel:109470120"/>
<evidence type="ECO:0000256" key="3">
    <source>
        <dbReference type="ARBA" id="ARBA00022737"/>
    </source>
</evidence>
<evidence type="ECO:0000256" key="1">
    <source>
        <dbReference type="ARBA" id="ARBA00022536"/>
    </source>
</evidence>
<dbReference type="SMART" id="SM00179">
    <property type="entry name" value="EGF_CA"/>
    <property type="match status" value="1"/>
</dbReference>
<reference evidence="9" key="1">
    <citation type="submission" date="2025-08" db="UniProtKB">
        <authorList>
            <consortium name="RefSeq"/>
        </authorList>
    </citation>
    <scope>IDENTIFICATION</scope>
    <source>
        <tissue evidence="9">Gonad</tissue>
    </source>
</reference>
<organism evidence="8 9">
    <name type="scientific">Branchiostoma belcheri</name>
    <name type="common">Amphioxus</name>
    <dbReference type="NCBI Taxonomy" id="7741"/>
    <lineage>
        <taxon>Eukaryota</taxon>
        <taxon>Metazoa</taxon>
        <taxon>Chordata</taxon>
        <taxon>Cephalochordata</taxon>
        <taxon>Leptocardii</taxon>
        <taxon>Amphioxiformes</taxon>
        <taxon>Branchiostomatidae</taxon>
        <taxon>Branchiostoma</taxon>
    </lineage>
</organism>
<feature type="compositionally biased region" description="Low complexity" evidence="6">
    <location>
        <begin position="57"/>
        <end position="73"/>
    </location>
</feature>
<dbReference type="InterPro" id="IPR000152">
    <property type="entry name" value="EGF-type_Asp/Asn_hydroxyl_site"/>
</dbReference>
<keyword evidence="4" id="KW-1015">Disulfide bond</keyword>
<dbReference type="OrthoDB" id="5985519at2759"/>
<dbReference type="PANTHER" id="PTHR24050:SF28">
    <property type="entry name" value="UROMODULIN-LIKE"/>
    <property type="match status" value="1"/>
</dbReference>
<dbReference type="FunFam" id="2.10.25.10:FF:000038">
    <property type="entry name" value="Fibrillin 2"/>
    <property type="match status" value="1"/>
</dbReference>
<evidence type="ECO:0000256" key="4">
    <source>
        <dbReference type="ARBA" id="ARBA00023157"/>
    </source>
</evidence>
<dbReference type="RefSeq" id="XP_019624462.1">
    <property type="nucleotide sequence ID" value="XM_019768903.1"/>
</dbReference>
<dbReference type="SMART" id="SM00181">
    <property type="entry name" value="EGF"/>
    <property type="match status" value="1"/>
</dbReference>
<dbReference type="CDD" id="cd00054">
    <property type="entry name" value="EGF_CA"/>
    <property type="match status" value="1"/>
</dbReference>
<keyword evidence="2" id="KW-0732">Signal</keyword>
<evidence type="ECO:0000256" key="5">
    <source>
        <dbReference type="PROSITE-ProRule" id="PRU00076"/>
    </source>
</evidence>
<dbReference type="InterPro" id="IPR052235">
    <property type="entry name" value="Nephronectin_domain"/>
</dbReference>
<gene>
    <name evidence="9" type="primary">LOC109470120</name>
</gene>
<dbReference type="Gene3D" id="2.10.25.10">
    <property type="entry name" value="Laminin"/>
    <property type="match status" value="1"/>
</dbReference>
<keyword evidence="3" id="KW-0677">Repeat</keyword>
<evidence type="ECO:0000256" key="6">
    <source>
        <dbReference type="SAM" id="MobiDB-lite"/>
    </source>
</evidence>
<evidence type="ECO:0000259" key="7">
    <source>
        <dbReference type="PROSITE" id="PS50026"/>
    </source>
</evidence>
<dbReference type="AlphaFoldDB" id="A0A6P4Z056"/>
<feature type="compositionally biased region" description="Polar residues" evidence="6">
    <location>
        <begin position="116"/>
        <end position="126"/>
    </location>
</feature>
<keyword evidence="1 5" id="KW-0245">EGF-like domain</keyword>
<dbReference type="GeneID" id="109470120"/>
<dbReference type="GO" id="GO:0005509">
    <property type="term" value="F:calcium ion binding"/>
    <property type="evidence" value="ECO:0007669"/>
    <property type="project" value="InterPro"/>
</dbReference>
<dbReference type="Pfam" id="PF12947">
    <property type="entry name" value="EGF_3"/>
    <property type="match status" value="1"/>
</dbReference>
<dbReference type="InterPro" id="IPR018097">
    <property type="entry name" value="EGF_Ca-bd_CS"/>
</dbReference>
<feature type="region of interest" description="Disordered" evidence="6">
    <location>
        <begin position="57"/>
        <end position="126"/>
    </location>
</feature>
<protein>
    <submittedName>
        <fullName evidence="9">Cell wall protein DAN4-like</fullName>
    </submittedName>
</protein>
<dbReference type="PROSITE" id="PS01186">
    <property type="entry name" value="EGF_2"/>
    <property type="match status" value="1"/>
</dbReference>
<dbReference type="PANTHER" id="PTHR24050">
    <property type="entry name" value="PA14 DOMAIN-CONTAINING PROTEIN"/>
    <property type="match status" value="1"/>
</dbReference>
<dbReference type="PROSITE" id="PS01187">
    <property type="entry name" value="EGF_CA"/>
    <property type="match status" value="1"/>
</dbReference>
<evidence type="ECO:0000313" key="8">
    <source>
        <dbReference type="Proteomes" id="UP000515135"/>
    </source>
</evidence>
<dbReference type="InterPro" id="IPR000742">
    <property type="entry name" value="EGF"/>
</dbReference>